<dbReference type="Gene3D" id="1.20.120.1770">
    <property type="match status" value="1"/>
</dbReference>
<evidence type="ECO:0000256" key="23">
    <source>
        <dbReference type="ARBA" id="ARBA00048457"/>
    </source>
</evidence>
<keyword evidence="13" id="KW-0560">Oxidoreductase</keyword>
<feature type="domain" description="Cytochrome b561" evidence="25">
    <location>
        <begin position="12"/>
        <end position="115"/>
    </location>
</feature>
<dbReference type="SMR" id="A0A2J8LD48"/>
<evidence type="ECO:0000256" key="19">
    <source>
        <dbReference type="ARBA" id="ARBA00040498"/>
    </source>
</evidence>
<evidence type="ECO:0000256" key="18">
    <source>
        <dbReference type="ARBA" id="ARBA00024225"/>
    </source>
</evidence>
<reference evidence="26 27" key="1">
    <citation type="submission" date="2017-12" db="EMBL/GenBank/DDBJ databases">
        <title>High-resolution comparative analysis of great ape genomes.</title>
        <authorList>
            <person name="Pollen A."/>
            <person name="Hastie A."/>
            <person name="Hormozdiari F."/>
            <person name="Dougherty M."/>
            <person name="Liu R."/>
            <person name="Chaisson M."/>
            <person name="Hoppe E."/>
            <person name="Hill C."/>
            <person name="Pang A."/>
            <person name="Hillier L."/>
            <person name="Baker C."/>
            <person name="Armstrong J."/>
            <person name="Shendure J."/>
            <person name="Paten B."/>
            <person name="Wilson R."/>
            <person name="Chao H."/>
            <person name="Schneider V."/>
            <person name="Ventura M."/>
            <person name="Kronenberg Z."/>
            <person name="Murali S."/>
            <person name="Gordon D."/>
            <person name="Cantsilieris S."/>
            <person name="Munson K."/>
            <person name="Nelson B."/>
            <person name="Raja A."/>
            <person name="Underwood J."/>
            <person name="Diekhans M."/>
            <person name="Fiddes I."/>
            <person name="Haussler D."/>
            <person name="Eichler E."/>
        </authorList>
    </citation>
    <scope>NUCLEOTIDE SEQUENCE [LARGE SCALE GENOMIC DNA]</scope>
    <source>
        <strain evidence="26">Yerkes chimp pedigree #C0471</strain>
    </source>
</reference>
<evidence type="ECO:0000256" key="17">
    <source>
        <dbReference type="ARBA" id="ARBA00023228"/>
    </source>
</evidence>
<protein>
    <recommendedName>
        <fullName evidence="19">Lysosomal membrane ascorbate-dependent ferrireductase CYB561A3</fullName>
        <ecNumber evidence="18">7.2.1.3</ecNumber>
    </recommendedName>
    <alternativeName>
        <fullName evidence="21">Cytochrome b ascorbate-dependent protein 3</fullName>
    </alternativeName>
    <alternativeName>
        <fullName evidence="20">Lysosomal cytochrome b</fullName>
    </alternativeName>
</protein>
<organism evidence="26 27">
    <name type="scientific">Pan troglodytes</name>
    <name type="common">Chimpanzee</name>
    <dbReference type="NCBI Taxonomy" id="9598"/>
    <lineage>
        <taxon>Eukaryota</taxon>
        <taxon>Metazoa</taxon>
        <taxon>Chordata</taxon>
        <taxon>Craniata</taxon>
        <taxon>Vertebrata</taxon>
        <taxon>Euteleostomi</taxon>
        <taxon>Mammalia</taxon>
        <taxon>Eutheria</taxon>
        <taxon>Euarchontoglires</taxon>
        <taxon>Primates</taxon>
        <taxon>Haplorrhini</taxon>
        <taxon>Catarrhini</taxon>
        <taxon>Hominidae</taxon>
        <taxon>Pan</taxon>
    </lineage>
</organism>
<dbReference type="PROSITE" id="PS50939">
    <property type="entry name" value="CYTOCHROME_B561"/>
    <property type="match status" value="1"/>
</dbReference>
<evidence type="ECO:0000256" key="22">
    <source>
        <dbReference type="ARBA" id="ARBA00046132"/>
    </source>
</evidence>
<keyword evidence="17" id="KW-0458">Lysosome</keyword>
<dbReference type="AlphaFoldDB" id="A0A2J8LD48"/>
<keyword evidence="11" id="KW-0249">Electron transport</keyword>
<dbReference type="GO" id="GO:0005765">
    <property type="term" value="C:lysosomal membrane"/>
    <property type="evidence" value="ECO:0007669"/>
    <property type="project" value="UniProtKB-SubCell"/>
</dbReference>
<evidence type="ECO:0000256" key="13">
    <source>
        <dbReference type="ARBA" id="ARBA00023002"/>
    </source>
</evidence>
<evidence type="ECO:0000256" key="5">
    <source>
        <dbReference type="ARBA" id="ARBA00022448"/>
    </source>
</evidence>
<dbReference type="PANTHER" id="PTHR10106:SF38">
    <property type="entry name" value="LYSOSOMAL MEMBRANE ASCORBATE-DEPENDENT FERRIREDUCTASE CYB561A3"/>
    <property type="match status" value="1"/>
</dbReference>
<dbReference type="Pfam" id="PF03188">
    <property type="entry name" value="Cytochrom_B561"/>
    <property type="match status" value="1"/>
</dbReference>
<comment type="catalytic activity">
    <reaction evidence="23">
        <text>Fe(3+)(out) + L-ascorbate(in) = monodehydro-L-ascorbate radical(in) + Fe(2+)(out) + H(+)</text>
        <dbReference type="Rhea" id="RHEA:30403"/>
        <dbReference type="ChEBI" id="CHEBI:15378"/>
        <dbReference type="ChEBI" id="CHEBI:29033"/>
        <dbReference type="ChEBI" id="CHEBI:29034"/>
        <dbReference type="ChEBI" id="CHEBI:38290"/>
        <dbReference type="ChEBI" id="CHEBI:59513"/>
        <dbReference type="EC" id="7.2.1.3"/>
    </reaction>
    <physiologicalReaction direction="left-to-right" evidence="23">
        <dbReference type="Rhea" id="RHEA:30404"/>
    </physiologicalReaction>
</comment>
<comment type="caution">
    <text evidence="26">The sequence shown here is derived from an EMBL/GenBank/DDBJ whole genome shotgun (WGS) entry which is preliminary data.</text>
</comment>
<evidence type="ECO:0000256" key="21">
    <source>
        <dbReference type="ARBA" id="ARBA00042571"/>
    </source>
</evidence>
<dbReference type="GO" id="GO:0031902">
    <property type="term" value="C:late endosome membrane"/>
    <property type="evidence" value="ECO:0007669"/>
    <property type="project" value="UniProtKB-SubCell"/>
</dbReference>
<evidence type="ECO:0000259" key="25">
    <source>
        <dbReference type="PROSITE" id="PS50939"/>
    </source>
</evidence>
<evidence type="ECO:0000256" key="15">
    <source>
        <dbReference type="ARBA" id="ARBA00023136"/>
    </source>
</evidence>
<comment type="subcellular location">
    <subcellularLocation>
        <location evidence="2">Late endosome membrane</location>
        <topology evidence="2">Multi-pass membrane protein</topology>
    </subcellularLocation>
    <subcellularLocation>
        <location evidence="3">Lysosome membrane</location>
        <topology evidence="3">Multi-pass membrane protein</topology>
    </subcellularLocation>
</comment>
<evidence type="ECO:0000256" key="1">
    <source>
        <dbReference type="ARBA" id="ARBA00001970"/>
    </source>
</evidence>
<accession>A0A2J8LD48</accession>
<evidence type="ECO:0000256" key="14">
    <source>
        <dbReference type="ARBA" id="ARBA00023004"/>
    </source>
</evidence>
<evidence type="ECO:0000256" key="3">
    <source>
        <dbReference type="ARBA" id="ARBA00004155"/>
    </source>
</evidence>
<proteinExistence type="predicted"/>
<keyword evidence="16" id="KW-0325">Glycoprotein</keyword>
<dbReference type="GO" id="GO:0140571">
    <property type="term" value="F:transmembrane ascorbate ferrireductase activity"/>
    <property type="evidence" value="ECO:0007669"/>
    <property type="project" value="UniProtKB-EC"/>
</dbReference>
<evidence type="ECO:0000256" key="2">
    <source>
        <dbReference type="ARBA" id="ARBA00004107"/>
    </source>
</evidence>
<evidence type="ECO:0000256" key="16">
    <source>
        <dbReference type="ARBA" id="ARBA00023180"/>
    </source>
</evidence>
<evidence type="ECO:0000256" key="24">
    <source>
        <dbReference type="SAM" id="Phobius"/>
    </source>
</evidence>
<evidence type="ECO:0000313" key="27">
    <source>
        <dbReference type="Proteomes" id="UP000236370"/>
    </source>
</evidence>
<feature type="transmembrane region" description="Helical" evidence="24">
    <location>
        <begin position="81"/>
        <end position="104"/>
    </location>
</feature>
<comment type="cofactor">
    <cofactor evidence="1">
        <name>heme b</name>
        <dbReference type="ChEBI" id="CHEBI:60344"/>
    </cofactor>
</comment>
<dbReference type="GO" id="GO:0046872">
    <property type="term" value="F:metal ion binding"/>
    <property type="evidence" value="ECO:0007669"/>
    <property type="project" value="UniProtKB-KW"/>
</dbReference>
<dbReference type="InterPro" id="IPR006593">
    <property type="entry name" value="Cyt_b561/ferric_Rdtase_TM"/>
</dbReference>
<evidence type="ECO:0000256" key="20">
    <source>
        <dbReference type="ARBA" id="ARBA00042550"/>
    </source>
</evidence>
<keyword evidence="14" id="KW-0408">Iron</keyword>
<keyword evidence="8" id="KW-0479">Metal-binding</keyword>
<dbReference type="Proteomes" id="UP000236370">
    <property type="component" value="Unassembled WGS sequence"/>
</dbReference>
<dbReference type="InterPro" id="IPR043205">
    <property type="entry name" value="CYB561/CYBRD1-like"/>
</dbReference>
<keyword evidence="5" id="KW-0813">Transport</keyword>
<evidence type="ECO:0000256" key="10">
    <source>
        <dbReference type="ARBA" id="ARBA00022967"/>
    </source>
</evidence>
<gene>
    <name evidence="26" type="ORF">CK820_G0030894</name>
</gene>
<evidence type="ECO:0000256" key="12">
    <source>
        <dbReference type="ARBA" id="ARBA00022989"/>
    </source>
</evidence>
<evidence type="ECO:0000256" key="4">
    <source>
        <dbReference type="ARBA" id="ARBA00011738"/>
    </source>
</evidence>
<keyword evidence="7 24" id="KW-0812">Transmembrane</keyword>
<evidence type="ECO:0000256" key="7">
    <source>
        <dbReference type="ARBA" id="ARBA00022692"/>
    </source>
</evidence>
<sequence>MVSGRFYLSCLLLGSLGSMCILFTIYWMQYWRGGFAWNGSIYMFNWHPVLMVAGMVVFYGGASLVYRLPQSWVGPKLPWKLLHAALHLMAFVLTVVGLVAVFTFHNHGRTANLYS</sequence>
<feature type="transmembrane region" description="Helical" evidence="24">
    <location>
        <begin position="6"/>
        <end position="28"/>
    </location>
</feature>
<keyword evidence="10" id="KW-1278">Translocase</keyword>
<comment type="function">
    <text evidence="22">Transmembrane reductase that uses ascorbate as an electron donor in the cytoplasm and transfers electrons across membranes to reduce iron cations Fe(3+) into Fe(2+) in the lumen of the late endosome and lysosome. Reduced iron can then be extruded from the late endosome and lysosome to the cytoplasm by divalent metal-specific transporters. It is therefore most probably involved in endosomal and lysosomal cellular iron homeostasis.</text>
</comment>
<evidence type="ECO:0000256" key="8">
    <source>
        <dbReference type="ARBA" id="ARBA00022723"/>
    </source>
</evidence>
<evidence type="ECO:0000256" key="6">
    <source>
        <dbReference type="ARBA" id="ARBA00022617"/>
    </source>
</evidence>
<keyword evidence="15 24" id="KW-0472">Membrane</keyword>
<evidence type="ECO:0000313" key="26">
    <source>
        <dbReference type="EMBL" id="PNI45196.1"/>
    </source>
</evidence>
<dbReference type="EC" id="7.2.1.3" evidence="18"/>
<keyword evidence="12 24" id="KW-1133">Transmembrane helix</keyword>
<feature type="non-terminal residue" evidence="26">
    <location>
        <position position="115"/>
    </location>
</feature>
<keyword evidence="9" id="KW-0967">Endosome</keyword>
<name>A0A2J8LD48_PANTR</name>
<feature type="transmembrane region" description="Helical" evidence="24">
    <location>
        <begin position="49"/>
        <end position="69"/>
    </location>
</feature>
<dbReference type="EMBL" id="NBAG03000297">
    <property type="protein sequence ID" value="PNI45196.1"/>
    <property type="molecule type" value="Genomic_DNA"/>
</dbReference>
<evidence type="ECO:0000256" key="11">
    <source>
        <dbReference type="ARBA" id="ARBA00022982"/>
    </source>
</evidence>
<dbReference type="PANTHER" id="PTHR10106">
    <property type="entry name" value="CYTOCHROME B561-RELATED"/>
    <property type="match status" value="1"/>
</dbReference>
<evidence type="ECO:0000256" key="9">
    <source>
        <dbReference type="ARBA" id="ARBA00022753"/>
    </source>
</evidence>
<comment type="subunit">
    <text evidence="4">Homodimer.</text>
</comment>
<keyword evidence="6" id="KW-0349">Heme</keyword>